<accession>A0A0E0FA85</accession>
<reference evidence="2" key="1">
    <citation type="submission" date="2015-04" db="UniProtKB">
        <authorList>
            <consortium name="EnsemblPlants"/>
        </authorList>
    </citation>
    <scope>IDENTIFICATION</scope>
</reference>
<evidence type="ECO:0000313" key="3">
    <source>
        <dbReference type="Proteomes" id="UP000008021"/>
    </source>
</evidence>
<evidence type="ECO:0000256" key="1">
    <source>
        <dbReference type="SAM" id="MobiDB-lite"/>
    </source>
</evidence>
<evidence type="ECO:0000313" key="2">
    <source>
        <dbReference type="EnsemblPlants" id="OMERI12G03200.1"/>
    </source>
</evidence>
<keyword evidence="3" id="KW-1185">Reference proteome</keyword>
<organism evidence="2">
    <name type="scientific">Oryza meridionalis</name>
    <dbReference type="NCBI Taxonomy" id="40149"/>
    <lineage>
        <taxon>Eukaryota</taxon>
        <taxon>Viridiplantae</taxon>
        <taxon>Streptophyta</taxon>
        <taxon>Embryophyta</taxon>
        <taxon>Tracheophyta</taxon>
        <taxon>Spermatophyta</taxon>
        <taxon>Magnoliopsida</taxon>
        <taxon>Liliopsida</taxon>
        <taxon>Poales</taxon>
        <taxon>Poaceae</taxon>
        <taxon>BOP clade</taxon>
        <taxon>Oryzoideae</taxon>
        <taxon>Oryzeae</taxon>
        <taxon>Oryzinae</taxon>
        <taxon>Oryza</taxon>
    </lineage>
</organism>
<feature type="region of interest" description="Disordered" evidence="1">
    <location>
        <begin position="36"/>
        <end position="56"/>
    </location>
</feature>
<dbReference type="AlphaFoldDB" id="A0A0E0FA85"/>
<dbReference type="Gramene" id="OMERI12G03200.1">
    <property type="protein sequence ID" value="OMERI12G03200.1"/>
    <property type="gene ID" value="OMERI12G03200"/>
</dbReference>
<proteinExistence type="predicted"/>
<name>A0A0E0FA85_9ORYZ</name>
<dbReference type="HOGENOM" id="CLU_1889053_0_0_1"/>
<dbReference type="EnsemblPlants" id="OMERI12G03200.1">
    <property type="protein sequence ID" value="OMERI12G03200.1"/>
    <property type="gene ID" value="OMERI12G03200"/>
</dbReference>
<reference evidence="2" key="2">
    <citation type="submission" date="2018-05" db="EMBL/GenBank/DDBJ databases">
        <title>OmerRS3 (Oryza meridionalis Reference Sequence Version 3).</title>
        <authorList>
            <person name="Zhang J."/>
            <person name="Kudrna D."/>
            <person name="Lee S."/>
            <person name="Talag J."/>
            <person name="Welchert J."/>
            <person name="Wing R.A."/>
        </authorList>
    </citation>
    <scope>NUCLEOTIDE SEQUENCE [LARGE SCALE GENOMIC DNA]</scope>
    <source>
        <strain evidence="2">cv. OR44</strain>
    </source>
</reference>
<sequence>MRAPLAPARTEPMDRVTTIPPHLFQTSGKLGFRRLASGGRCSSRRPRRREGRSSVSILSSVDHPPSLSLAAIALFHWFALSVKPFGFAGSLLRPSLSSTLSVELSGTALWRLDAMLGGMLLFLQRTGMTATLLMM</sequence>
<dbReference type="Proteomes" id="UP000008021">
    <property type="component" value="Chromosome 12"/>
</dbReference>
<protein>
    <submittedName>
        <fullName evidence="2">Uncharacterized protein</fullName>
    </submittedName>
</protein>